<dbReference type="PROSITE" id="PS51233">
    <property type="entry name" value="VWFD"/>
    <property type="match status" value="1"/>
</dbReference>
<dbReference type="PANTHER" id="PTHR37860:SF1">
    <property type="match status" value="1"/>
</dbReference>
<sequence length="173" mass="19936">WTEFLDVLEENLNTEIFKLGWDFTNIAKLGDRIYDYFKNIEDGSNQLSLSVFEAKQSTLSINSNHSINLKPFNETRIVFGMIFGNQILTFKDKYYTFAGSCNYYLAGDVKNDLFSIILNYEIMEGKRKKSLTIQTSNISVVIRWDYSVTLNGVLIELPLEIGSDTVIQRDLNE</sequence>
<organism evidence="2">
    <name type="scientific">Clastoptera arizonana</name>
    <name type="common">Arizona spittle bug</name>
    <dbReference type="NCBI Taxonomy" id="38151"/>
    <lineage>
        <taxon>Eukaryota</taxon>
        <taxon>Metazoa</taxon>
        <taxon>Ecdysozoa</taxon>
        <taxon>Arthropoda</taxon>
        <taxon>Hexapoda</taxon>
        <taxon>Insecta</taxon>
        <taxon>Pterygota</taxon>
        <taxon>Neoptera</taxon>
        <taxon>Paraneoptera</taxon>
        <taxon>Hemiptera</taxon>
        <taxon>Auchenorrhyncha</taxon>
        <taxon>Cercopoidea</taxon>
        <taxon>Clastopteridae</taxon>
        <taxon>Clastoptera</taxon>
    </lineage>
</organism>
<reference evidence="2" key="1">
    <citation type="submission" date="2015-12" db="EMBL/GenBank/DDBJ databases">
        <title>De novo transcriptome assembly of four potential Pierce s Disease insect vectors from Arizona vineyards.</title>
        <authorList>
            <person name="Tassone E.E."/>
        </authorList>
    </citation>
    <scope>NUCLEOTIDE SEQUENCE</scope>
</reference>
<feature type="non-terminal residue" evidence="2">
    <location>
        <position position="173"/>
    </location>
</feature>
<evidence type="ECO:0000313" key="2">
    <source>
        <dbReference type="EMBL" id="JAS18547.1"/>
    </source>
</evidence>
<dbReference type="EMBL" id="GEDC01018751">
    <property type="protein sequence ID" value="JAS18547.1"/>
    <property type="molecule type" value="Transcribed_RNA"/>
</dbReference>
<dbReference type="PANTHER" id="PTHR37860">
    <property type="entry name" value="AGAP008810-PA"/>
    <property type="match status" value="1"/>
</dbReference>
<accession>A0A1B6CYM2</accession>
<protein>
    <recommendedName>
        <fullName evidence="1">VWFD domain-containing protein</fullName>
    </recommendedName>
</protein>
<feature type="non-terminal residue" evidence="2">
    <location>
        <position position="1"/>
    </location>
</feature>
<dbReference type="InterPro" id="IPR001846">
    <property type="entry name" value="VWF_type-D"/>
</dbReference>
<feature type="domain" description="VWFD" evidence="1">
    <location>
        <begin position="74"/>
        <end position="173"/>
    </location>
</feature>
<evidence type="ECO:0000259" key="1">
    <source>
        <dbReference type="PROSITE" id="PS51233"/>
    </source>
</evidence>
<dbReference type="Pfam" id="PF00094">
    <property type="entry name" value="VWD"/>
    <property type="match status" value="1"/>
</dbReference>
<gene>
    <name evidence="2" type="ORF">g.45031</name>
</gene>
<dbReference type="AlphaFoldDB" id="A0A1B6CYM2"/>
<name>A0A1B6CYM2_9HEMI</name>
<proteinExistence type="predicted"/>